<proteinExistence type="predicted"/>
<comment type="caution">
    <text evidence="2">The sequence shown here is derived from an EMBL/GenBank/DDBJ whole genome shotgun (WGS) entry which is preliminary data.</text>
</comment>
<name>A0A7C4FGA6_9CREN</name>
<dbReference type="CDD" id="cd16400">
    <property type="entry name" value="ParB_Srx_like_nuclease"/>
    <property type="match status" value="1"/>
</dbReference>
<gene>
    <name evidence="2" type="ORF">ENV14_01515</name>
</gene>
<evidence type="ECO:0000313" key="2">
    <source>
        <dbReference type="EMBL" id="HGI87067.1"/>
    </source>
</evidence>
<dbReference type="InterPro" id="IPR036086">
    <property type="entry name" value="ParB/Sulfiredoxin_sf"/>
</dbReference>
<dbReference type="EMBL" id="DTFF01000013">
    <property type="protein sequence ID" value="HGI87067.1"/>
    <property type="molecule type" value="Genomic_DNA"/>
</dbReference>
<feature type="domain" description="ParB-like N-terminal" evidence="1">
    <location>
        <begin position="36"/>
        <end position="119"/>
    </location>
</feature>
<reference evidence="2" key="1">
    <citation type="journal article" date="2020" name="mSystems">
        <title>Genome- and Community-Level Interaction Insights into Carbon Utilization and Element Cycling Functions of Hydrothermarchaeota in Hydrothermal Sediment.</title>
        <authorList>
            <person name="Zhou Z."/>
            <person name="Liu Y."/>
            <person name="Xu W."/>
            <person name="Pan J."/>
            <person name="Luo Z.H."/>
            <person name="Li M."/>
        </authorList>
    </citation>
    <scope>NUCLEOTIDE SEQUENCE [LARGE SCALE GENOMIC DNA]</scope>
    <source>
        <strain evidence="2">SpSt-732</strain>
    </source>
</reference>
<dbReference type="AlphaFoldDB" id="A0A7C4FGA6"/>
<dbReference type="SMART" id="SM00470">
    <property type="entry name" value="ParB"/>
    <property type="match status" value="1"/>
</dbReference>
<organism evidence="2">
    <name type="scientific">Ignisphaera aggregans</name>
    <dbReference type="NCBI Taxonomy" id="334771"/>
    <lineage>
        <taxon>Archaea</taxon>
        <taxon>Thermoproteota</taxon>
        <taxon>Thermoprotei</taxon>
        <taxon>Desulfurococcales</taxon>
        <taxon>Desulfurococcaceae</taxon>
        <taxon>Ignisphaera</taxon>
    </lineage>
</organism>
<evidence type="ECO:0000259" key="1">
    <source>
        <dbReference type="SMART" id="SM00470"/>
    </source>
</evidence>
<accession>A0A7C4FGA6</accession>
<dbReference type="Gene3D" id="3.90.1530.10">
    <property type="entry name" value="Conserved hypothetical protein from pyrococcus furiosus pfu- 392566-001, ParB domain"/>
    <property type="match status" value="1"/>
</dbReference>
<protein>
    <submittedName>
        <fullName evidence="2">Transcriptional regulator</fullName>
    </submittedName>
</protein>
<sequence length="181" mass="21082">MEMVVEYEVVHFLVSRFGRDRLIDSLDPRRYSLKTFLVPIEILRPHESVFNGIVDYIMRDLLSTGFLKYPIVVDARTLVVLDGHHRLEVLKSLGLRYIPAFLIDYAEDYVTVYPLRKEIPVSKTLIIDTALRNSLYPPKTSKHVYMGFSIQPTYIPLEVLRTLSQNSFAERSYPLPILKQH</sequence>
<dbReference type="SUPFAM" id="SSF110849">
    <property type="entry name" value="ParB/Sulfiredoxin"/>
    <property type="match status" value="1"/>
</dbReference>
<dbReference type="InterPro" id="IPR003115">
    <property type="entry name" value="ParB_N"/>
</dbReference>